<dbReference type="EMBL" id="JAYKXP010000064">
    <property type="protein sequence ID" value="KAK7032509.1"/>
    <property type="molecule type" value="Genomic_DNA"/>
</dbReference>
<organism evidence="1 2">
    <name type="scientific">Paramarasmius palmivorus</name>
    <dbReference type="NCBI Taxonomy" id="297713"/>
    <lineage>
        <taxon>Eukaryota</taxon>
        <taxon>Fungi</taxon>
        <taxon>Dikarya</taxon>
        <taxon>Basidiomycota</taxon>
        <taxon>Agaricomycotina</taxon>
        <taxon>Agaricomycetes</taxon>
        <taxon>Agaricomycetidae</taxon>
        <taxon>Agaricales</taxon>
        <taxon>Marasmiineae</taxon>
        <taxon>Marasmiaceae</taxon>
        <taxon>Paramarasmius</taxon>
    </lineage>
</organism>
<evidence type="ECO:0000313" key="1">
    <source>
        <dbReference type="EMBL" id="KAK7032509.1"/>
    </source>
</evidence>
<dbReference type="InterPro" id="IPR032675">
    <property type="entry name" value="LRR_dom_sf"/>
</dbReference>
<sequence>MSILKELSPDYQLESSPSRAIELPELLRLIFAHCDQGSNARNASVCRSWAEISLDFVWADISAISVVFNRLGTVTVDGNGNQSFLASPRYAEWHRFRSYYARRVRKLSLRALDETKIIYLLHSLSRLSQPCSPIFPNLKSLEWGDIDSRGYTHHSVLFMHDGISDFKLQIKGQVSEDILDQYFQAVKERMPYLLSLTVEIPLAQHAALVSVLAPIVKSFARLESLYIPSFIDISDILSDLADSSSLKELRFIRTSQDVGTQVLLSRSPDTVLHALQILVLHAPYQNFTHFLRSSPGSSSNIHTLEIYSTSRTSETPATVKDLLEVCASHFPKLSWFRVGFTEHFPPSIPETPSAVNLIHFQHIVPILQNTQMKHFHFGHSFPIVLNQSDVEKIASSWKSLRFINLNSNPVAELPPDCADFLTLNAIIHLRHIVLVWRLFTYECVRGDNEPGKGIMRHMHTLSPGYVNSAIDDAQVAMFLSRLLPWRCQLEFPSKDGVELWRDVKKGLALIETMQEVLKRDLKEEMQKEAARKNGQAFNKP</sequence>
<dbReference type="Proteomes" id="UP001383192">
    <property type="component" value="Unassembled WGS sequence"/>
</dbReference>
<comment type="caution">
    <text evidence="1">The sequence shown here is derived from an EMBL/GenBank/DDBJ whole genome shotgun (WGS) entry which is preliminary data.</text>
</comment>
<dbReference type="AlphaFoldDB" id="A0AAW0C2P5"/>
<dbReference type="SUPFAM" id="SSF52047">
    <property type="entry name" value="RNI-like"/>
    <property type="match status" value="1"/>
</dbReference>
<accession>A0AAW0C2P5</accession>
<reference evidence="1 2" key="1">
    <citation type="submission" date="2024-01" db="EMBL/GenBank/DDBJ databases">
        <title>A draft genome for a cacao thread blight-causing isolate of Paramarasmius palmivorus.</title>
        <authorList>
            <person name="Baruah I.K."/>
            <person name="Bukari Y."/>
            <person name="Amoako-Attah I."/>
            <person name="Meinhardt L.W."/>
            <person name="Bailey B.A."/>
            <person name="Cohen S.P."/>
        </authorList>
    </citation>
    <scope>NUCLEOTIDE SEQUENCE [LARGE SCALE GENOMIC DNA]</scope>
    <source>
        <strain evidence="1 2">GH-12</strain>
    </source>
</reference>
<keyword evidence="2" id="KW-1185">Reference proteome</keyword>
<protein>
    <recommendedName>
        <fullName evidence="3">F-box domain-containing protein</fullName>
    </recommendedName>
</protein>
<dbReference type="Gene3D" id="3.80.10.10">
    <property type="entry name" value="Ribonuclease Inhibitor"/>
    <property type="match status" value="1"/>
</dbReference>
<evidence type="ECO:0008006" key="3">
    <source>
        <dbReference type="Google" id="ProtNLM"/>
    </source>
</evidence>
<gene>
    <name evidence="1" type="ORF">VNI00_013078</name>
</gene>
<name>A0AAW0C2P5_9AGAR</name>
<evidence type="ECO:0000313" key="2">
    <source>
        <dbReference type="Proteomes" id="UP001383192"/>
    </source>
</evidence>
<proteinExistence type="predicted"/>